<dbReference type="InterPro" id="IPR001509">
    <property type="entry name" value="Epimerase_deHydtase"/>
</dbReference>
<evidence type="ECO:0000313" key="7">
    <source>
        <dbReference type="EMBL" id="GET35684.1"/>
    </source>
</evidence>
<dbReference type="PANTHER" id="PTHR43725:SF53">
    <property type="entry name" value="UDP-ARABINOSE 4-EPIMERASE 1"/>
    <property type="match status" value="1"/>
</dbReference>
<dbReference type="EMBL" id="BLAY01000003">
    <property type="protein sequence ID" value="GET35684.1"/>
    <property type="molecule type" value="Genomic_DNA"/>
</dbReference>
<name>A0AAV3X5T2_9CYAN</name>
<comment type="similarity">
    <text evidence="2">Belongs to the NAD(P)-dependent epimerase/dehydratase family.</text>
</comment>
<reference evidence="7" key="1">
    <citation type="submission" date="2019-10" db="EMBL/GenBank/DDBJ databases">
        <title>Draft genome sequece of Microseira wollei NIES-4236.</title>
        <authorList>
            <person name="Yamaguchi H."/>
            <person name="Suzuki S."/>
            <person name="Kawachi M."/>
        </authorList>
    </citation>
    <scope>NUCLEOTIDE SEQUENCE</scope>
    <source>
        <strain evidence="7">NIES-4236</strain>
    </source>
</reference>
<dbReference type="RefSeq" id="WP_226573842.1">
    <property type="nucleotide sequence ID" value="NZ_BLAY01000003.1"/>
</dbReference>
<evidence type="ECO:0000256" key="1">
    <source>
        <dbReference type="ARBA" id="ARBA00004947"/>
    </source>
</evidence>
<evidence type="ECO:0000256" key="4">
    <source>
        <dbReference type="ARBA" id="ARBA00031367"/>
    </source>
</evidence>
<gene>
    <name evidence="7" type="ORF">MiSe_04260</name>
</gene>
<dbReference type="Gene3D" id="3.90.25.10">
    <property type="entry name" value="UDP-galactose 4-epimerase, domain 1"/>
    <property type="match status" value="1"/>
</dbReference>
<feature type="domain" description="NAD-dependent epimerase/dehydratase" evidence="6">
    <location>
        <begin position="4"/>
        <end position="226"/>
    </location>
</feature>
<comment type="caution">
    <text evidence="7">The sequence shown here is derived from an EMBL/GenBank/DDBJ whole genome shotgun (WGS) entry which is preliminary data.</text>
</comment>
<protein>
    <recommendedName>
        <fullName evidence="3">UDP-glucose 4-epimerase</fullName>
    </recommendedName>
    <alternativeName>
        <fullName evidence="5">Galactowaldenase</fullName>
    </alternativeName>
    <alternativeName>
        <fullName evidence="4">UDP-galactose 4-epimerase</fullName>
    </alternativeName>
</protein>
<dbReference type="Pfam" id="PF01370">
    <property type="entry name" value="Epimerase"/>
    <property type="match status" value="1"/>
</dbReference>
<dbReference type="AlphaFoldDB" id="A0AAV3X5T2"/>
<comment type="pathway">
    <text evidence="1">Carbohydrate metabolism; galactose metabolism.</text>
</comment>
<evidence type="ECO:0000313" key="8">
    <source>
        <dbReference type="Proteomes" id="UP001050975"/>
    </source>
</evidence>
<accession>A0AAV3X5T2</accession>
<dbReference type="InterPro" id="IPR036291">
    <property type="entry name" value="NAD(P)-bd_dom_sf"/>
</dbReference>
<sequence length="309" mass="33629">MHFIVTGGAGFIGSHVTEQLLSEGYSVTVVDNLTTGRLQNLTKHPRSKFLKKDVSACKPEDFPEQIDGIAHLAATPSVTESWLHPLEAHHNNISATISVIQLIQALKIPRLVFASSAAVYGNPIQVPISEDHPTSPLSPYGLQKLVCEQYANLFAKSFDFSFVGLRMFNVFGPRQVPNSPYSGVISIFVSAMQQNLPISIYGDGTQTRDFVYVKDVAIAFTKALTLSLAPGSCLSCNLGTGKAVTLLQLVDILKGHFPDWKSPVRFAPARLGDIQHSLADISKISSVLNFVPQWSLESAMPFLIASFSE</sequence>
<dbReference type="Gene3D" id="3.40.50.720">
    <property type="entry name" value="NAD(P)-binding Rossmann-like Domain"/>
    <property type="match status" value="1"/>
</dbReference>
<evidence type="ECO:0000256" key="2">
    <source>
        <dbReference type="ARBA" id="ARBA00007637"/>
    </source>
</evidence>
<keyword evidence="8" id="KW-1185">Reference proteome</keyword>
<dbReference type="Proteomes" id="UP001050975">
    <property type="component" value="Unassembled WGS sequence"/>
</dbReference>
<dbReference type="PANTHER" id="PTHR43725">
    <property type="entry name" value="UDP-GLUCOSE 4-EPIMERASE"/>
    <property type="match status" value="1"/>
</dbReference>
<organism evidence="7 8">
    <name type="scientific">Microseira wollei NIES-4236</name>
    <dbReference type="NCBI Taxonomy" id="2530354"/>
    <lineage>
        <taxon>Bacteria</taxon>
        <taxon>Bacillati</taxon>
        <taxon>Cyanobacteriota</taxon>
        <taxon>Cyanophyceae</taxon>
        <taxon>Oscillatoriophycideae</taxon>
        <taxon>Aerosakkonematales</taxon>
        <taxon>Aerosakkonemataceae</taxon>
        <taxon>Microseira</taxon>
    </lineage>
</organism>
<dbReference type="SUPFAM" id="SSF51735">
    <property type="entry name" value="NAD(P)-binding Rossmann-fold domains"/>
    <property type="match status" value="1"/>
</dbReference>
<evidence type="ECO:0000256" key="5">
    <source>
        <dbReference type="ARBA" id="ARBA00033067"/>
    </source>
</evidence>
<evidence type="ECO:0000259" key="6">
    <source>
        <dbReference type="Pfam" id="PF01370"/>
    </source>
</evidence>
<evidence type="ECO:0000256" key="3">
    <source>
        <dbReference type="ARBA" id="ARBA00018569"/>
    </source>
</evidence>
<proteinExistence type="inferred from homology"/>